<proteinExistence type="predicted"/>
<evidence type="ECO:0000313" key="3">
    <source>
        <dbReference type="WBParaSite" id="nRc.2.0.1.t21747-RA"/>
    </source>
</evidence>
<name>A0A915J5K0_ROMCU</name>
<sequence length="116" mass="12295">MKTIDGDDVDADASASKITGKGGDGMKIVGEEGEDVTKIVGKGDDAMKIVGEDNNSSKIVREDRNATKIAVEGGDATVNQKTVSTQTMFVNDLFIHYLNDQDYDSASDMSVDSAKS</sequence>
<dbReference type="AlphaFoldDB" id="A0A915J5K0"/>
<organism evidence="2 3">
    <name type="scientific">Romanomermis culicivorax</name>
    <name type="common">Nematode worm</name>
    <dbReference type="NCBI Taxonomy" id="13658"/>
    <lineage>
        <taxon>Eukaryota</taxon>
        <taxon>Metazoa</taxon>
        <taxon>Ecdysozoa</taxon>
        <taxon>Nematoda</taxon>
        <taxon>Enoplea</taxon>
        <taxon>Dorylaimia</taxon>
        <taxon>Mermithida</taxon>
        <taxon>Mermithoidea</taxon>
        <taxon>Mermithidae</taxon>
        <taxon>Romanomermis</taxon>
    </lineage>
</organism>
<dbReference type="Proteomes" id="UP000887565">
    <property type="component" value="Unplaced"/>
</dbReference>
<dbReference type="WBParaSite" id="nRc.2.0.1.t21747-RA">
    <property type="protein sequence ID" value="nRc.2.0.1.t21747-RA"/>
    <property type="gene ID" value="nRc.2.0.1.g21747"/>
</dbReference>
<protein>
    <submittedName>
        <fullName evidence="3">Uncharacterized protein</fullName>
    </submittedName>
</protein>
<evidence type="ECO:0000313" key="2">
    <source>
        <dbReference type="Proteomes" id="UP000887565"/>
    </source>
</evidence>
<keyword evidence="2" id="KW-1185">Reference proteome</keyword>
<evidence type="ECO:0000256" key="1">
    <source>
        <dbReference type="SAM" id="MobiDB-lite"/>
    </source>
</evidence>
<accession>A0A915J5K0</accession>
<feature type="region of interest" description="Disordered" evidence="1">
    <location>
        <begin position="1"/>
        <end position="26"/>
    </location>
</feature>
<feature type="compositionally biased region" description="Acidic residues" evidence="1">
    <location>
        <begin position="1"/>
        <end position="11"/>
    </location>
</feature>
<reference evidence="3" key="1">
    <citation type="submission" date="2022-11" db="UniProtKB">
        <authorList>
            <consortium name="WormBaseParasite"/>
        </authorList>
    </citation>
    <scope>IDENTIFICATION</scope>
</reference>